<evidence type="ECO:0000313" key="2">
    <source>
        <dbReference type="Proteomes" id="UP001281147"/>
    </source>
</evidence>
<comment type="caution">
    <text evidence="1">The sequence shown here is derived from an EMBL/GenBank/DDBJ whole genome shotgun (WGS) entry which is preliminary data.</text>
</comment>
<dbReference type="EMBL" id="JAUTXU010000306">
    <property type="protein sequence ID" value="KAK3686715.1"/>
    <property type="molecule type" value="Genomic_DNA"/>
</dbReference>
<protein>
    <submittedName>
        <fullName evidence="1">Uncharacterized protein</fullName>
    </submittedName>
</protein>
<proteinExistence type="predicted"/>
<name>A0ACC3MDS7_9PEZI</name>
<evidence type="ECO:0000313" key="1">
    <source>
        <dbReference type="EMBL" id="KAK3686715.1"/>
    </source>
</evidence>
<sequence>MTMVLAYPDVTPTWTHVPMPPNKIDKLEILVKVGHMYHPAYMNRNHEMAIVRLVFEILRRYIHRGPHLARASPLQESLQLHTVEITLAPPRPLEEMTYVYGFPAQQLAILASGFRHVMQRLGRSGIVFGSMDFFKVRLEGSDWLLIPVTSNIWDEQDYVLFNSGGYCWDAGEPLVRGSAETI</sequence>
<organism evidence="1 2">
    <name type="scientific">Vermiconidia calcicola</name>
    <dbReference type="NCBI Taxonomy" id="1690605"/>
    <lineage>
        <taxon>Eukaryota</taxon>
        <taxon>Fungi</taxon>
        <taxon>Dikarya</taxon>
        <taxon>Ascomycota</taxon>
        <taxon>Pezizomycotina</taxon>
        <taxon>Dothideomycetes</taxon>
        <taxon>Dothideomycetidae</taxon>
        <taxon>Mycosphaerellales</taxon>
        <taxon>Extremaceae</taxon>
        <taxon>Vermiconidia</taxon>
    </lineage>
</organism>
<accession>A0ACC3MDS7</accession>
<dbReference type="Proteomes" id="UP001281147">
    <property type="component" value="Unassembled WGS sequence"/>
</dbReference>
<keyword evidence="2" id="KW-1185">Reference proteome</keyword>
<reference evidence="1" key="1">
    <citation type="submission" date="2023-07" db="EMBL/GenBank/DDBJ databases">
        <title>Black Yeasts Isolated from many extreme environments.</title>
        <authorList>
            <person name="Coleine C."/>
            <person name="Stajich J.E."/>
            <person name="Selbmann L."/>
        </authorList>
    </citation>
    <scope>NUCLEOTIDE SEQUENCE</scope>
    <source>
        <strain evidence="1">CCFEE 5714</strain>
    </source>
</reference>
<gene>
    <name evidence="1" type="ORF">LTR37_019552</name>
</gene>